<gene>
    <name evidence="1" type="ORF">EVAR_28554_1</name>
</gene>
<evidence type="ECO:0000313" key="2">
    <source>
        <dbReference type="Proteomes" id="UP000299102"/>
    </source>
</evidence>
<comment type="caution">
    <text evidence="1">The sequence shown here is derived from an EMBL/GenBank/DDBJ whole genome shotgun (WGS) entry which is preliminary data.</text>
</comment>
<proteinExistence type="predicted"/>
<reference evidence="1 2" key="1">
    <citation type="journal article" date="2019" name="Commun. Biol.">
        <title>The bagworm genome reveals a unique fibroin gene that provides high tensile strength.</title>
        <authorList>
            <person name="Kono N."/>
            <person name="Nakamura H."/>
            <person name="Ohtoshi R."/>
            <person name="Tomita M."/>
            <person name="Numata K."/>
            <person name="Arakawa K."/>
        </authorList>
    </citation>
    <scope>NUCLEOTIDE SEQUENCE [LARGE SCALE GENOMIC DNA]</scope>
</reference>
<sequence>MGARAAPAPAARINRIDVCELSSPVGLTAAIDLKLSRWSSRIDGCDRPEAFHASPVGLTSAIDLKLPR</sequence>
<protein>
    <submittedName>
        <fullName evidence="1">Uncharacterized protein</fullName>
    </submittedName>
</protein>
<evidence type="ECO:0000313" key="1">
    <source>
        <dbReference type="EMBL" id="GBP30914.1"/>
    </source>
</evidence>
<name>A0A4C1UYP5_EUMVA</name>
<accession>A0A4C1UYP5</accession>
<dbReference type="AlphaFoldDB" id="A0A4C1UYP5"/>
<dbReference type="EMBL" id="BGZK01000239">
    <property type="protein sequence ID" value="GBP30914.1"/>
    <property type="molecule type" value="Genomic_DNA"/>
</dbReference>
<dbReference type="Proteomes" id="UP000299102">
    <property type="component" value="Unassembled WGS sequence"/>
</dbReference>
<keyword evidence="2" id="KW-1185">Reference proteome</keyword>
<organism evidence="1 2">
    <name type="scientific">Eumeta variegata</name>
    <name type="common">Bagworm moth</name>
    <name type="synonym">Eumeta japonica</name>
    <dbReference type="NCBI Taxonomy" id="151549"/>
    <lineage>
        <taxon>Eukaryota</taxon>
        <taxon>Metazoa</taxon>
        <taxon>Ecdysozoa</taxon>
        <taxon>Arthropoda</taxon>
        <taxon>Hexapoda</taxon>
        <taxon>Insecta</taxon>
        <taxon>Pterygota</taxon>
        <taxon>Neoptera</taxon>
        <taxon>Endopterygota</taxon>
        <taxon>Lepidoptera</taxon>
        <taxon>Glossata</taxon>
        <taxon>Ditrysia</taxon>
        <taxon>Tineoidea</taxon>
        <taxon>Psychidae</taxon>
        <taxon>Oiketicinae</taxon>
        <taxon>Eumeta</taxon>
    </lineage>
</organism>